<evidence type="ECO:0000313" key="1">
    <source>
        <dbReference type="EMBL" id="SPQ26459.1"/>
    </source>
</evidence>
<evidence type="ECO:0000313" key="2">
    <source>
        <dbReference type="Proteomes" id="UP000289323"/>
    </source>
</evidence>
<dbReference type="Proteomes" id="UP000289323">
    <property type="component" value="Unassembled WGS sequence"/>
</dbReference>
<gene>
    <name evidence="1" type="ORF">TT172_LOCUS8878</name>
</gene>
<protein>
    <submittedName>
        <fullName evidence="1">929068f0-cc0b-4172-884a-2fc77deb306d</fullName>
    </submittedName>
</protein>
<accession>A0A446BVL7</accession>
<dbReference type="InterPro" id="IPR024079">
    <property type="entry name" value="MetalloPept_cat_dom_sf"/>
</dbReference>
<sequence>MVQIGRNNHIPRWAPGSVLSYVVCHETFPSLQHAAYASWGLVQGIALWRGAGVPFHHVTRDWPATFRVVYLDEPPTPSYTAIARSFYPSNEPPANRTLYVFGRAFEPAHVNSMASLMAHELGHIMGLRHELNVPGEELVEDWSATWMNPNPRSIMVRSGVLRPPWTVQPSDVVGVRTFYAAPIVEIEGRQLVDFVPINSVYQAFSL</sequence>
<organism evidence="1 2">
    <name type="scientific">Thermothielavioides terrestris</name>
    <dbReference type="NCBI Taxonomy" id="2587410"/>
    <lineage>
        <taxon>Eukaryota</taxon>
        <taxon>Fungi</taxon>
        <taxon>Dikarya</taxon>
        <taxon>Ascomycota</taxon>
        <taxon>Pezizomycotina</taxon>
        <taxon>Sordariomycetes</taxon>
        <taxon>Sordariomycetidae</taxon>
        <taxon>Sordariales</taxon>
        <taxon>Chaetomiaceae</taxon>
        <taxon>Thermothielavioides</taxon>
    </lineage>
</organism>
<dbReference type="AlphaFoldDB" id="A0A446BVL7"/>
<reference evidence="1 2" key="1">
    <citation type="submission" date="2018-04" db="EMBL/GenBank/DDBJ databases">
        <authorList>
            <person name="Huttner S."/>
            <person name="Dainat J."/>
        </authorList>
    </citation>
    <scope>NUCLEOTIDE SEQUENCE [LARGE SCALE GENOMIC DNA]</scope>
</reference>
<dbReference type="EMBL" id="OUUZ01000018">
    <property type="protein sequence ID" value="SPQ26459.1"/>
    <property type="molecule type" value="Genomic_DNA"/>
</dbReference>
<name>A0A446BVL7_9PEZI</name>
<dbReference type="SUPFAM" id="SSF55486">
    <property type="entry name" value="Metalloproteases ('zincins'), catalytic domain"/>
    <property type="match status" value="1"/>
</dbReference>
<proteinExistence type="predicted"/>
<dbReference type="Gene3D" id="3.40.390.10">
    <property type="entry name" value="Collagenase (Catalytic Domain)"/>
    <property type="match status" value="1"/>
</dbReference>
<dbReference type="GO" id="GO:0008237">
    <property type="term" value="F:metallopeptidase activity"/>
    <property type="evidence" value="ECO:0007669"/>
    <property type="project" value="InterPro"/>
</dbReference>